<name>A0A8J7M6Z8_9RHOB</name>
<dbReference type="EMBL" id="JAEHHL010000006">
    <property type="protein sequence ID" value="MBK0399694.1"/>
    <property type="molecule type" value="Genomic_DNA"/>
</dbReference>
<organism evidence="2 3">
    <name type="scientific">Thermohalobaculum xanthum</name>
    <dbReference type="NCBI Taxonomy" id="2753746"/>
    <lineage>
        <taxon>Bacteria</taxon>
        <taxon>Pseudomonadati</taxon>
        <taxon>Pseudomonadota</taxon>
        <taxon>Alphaproteobacteria</taxon>
        <taxon>Rhodobacterales</taxon>
        <taxon>Paracoccaceae</taxon>
        <taxon>Thermohalobaculum</taxon>
    </lineage>
</organism>
<feature type="chain" id="PRO_5035198181" description="Secreted protein" evidence="1">
    <location>
        <begin position="26"/>
        <end position="285"/>
    </location>
</feature>
<evidence type="ECO:0000256" key="1">
    <source>
        <dbReference type="SAM" id="SignalP"/>
    </source>
</evidence>
<keyword evidence="1" id="KW-0732">Signal</keyword>
<accession>A0A8J7M6Z8</accession>
<proteinExistence type="predicted"/>
<comment type="caution">
    <text evidence="2">The sequence shown here is derived from an EMBL/GenBank/DDBJ whole genome shotgun (WGS) entry which is preliminary data.</text>
</comment>
<evidence type="ECO:0000313" key="3">
    <source>
        <dbReference type="Proteomes" id="UP000655420"/>
    </source>
</evidence>
<dbReference type="Proteomes" id="UP000655420">
    <property type="component" value="Unassembled WGS sequence"/>
</dbReference>
<sequence length="285" mass="30432">MSARRVVLAVVACLGVLLGHTVAQAQDTLDGRYDGMADAAGAAIDIYPDSGGFRGTFYDAGGRRQKFLADRVGETAEAVLDMDGRTVLMRMTPLPFGAEVALVPFAADGTLDIGASRIINFVREGLEVPKLPEGYVPAPDGSGGRLAALSFLVSYEFWAPTGVRHGYMALAPRHRTLVRLFPAVQLDVIWKLCLAPGAADALGVALRGQGVTCDEVRDGIAQAQRTGRFDDYKAEVQRQGALLRTAVRCADNYVMSKPVCDRAAQDVSRAAVSLETAATVLGRYR</sequence>
<dbReference type="AlphaFoldDB" id="A0A8J7M6Z8"/>
<keyword evidence="3" id="KW-1185">Reference proteome</keyword>
<protein>
    <recommendedName>
        <fullName evidence="4">Secreted protein</fullName>
    </recommendedName>
</protein>
<gene>
    <name evidence="2" type="ORF">H0I76_10865</name>
</gene>
<reference evidence="2" key="1">
    <citation type="submission" date="2020-12" db="EMBL/GenBank/DDBJ databases">
        <title>Bacterial taxonomy.</title>
        <authorList>
            <person name="Pan X."/>
        </authorList>
    </citation>
    <scope>NUCLEOTIDE SEQUENCE</scope>
    <source>
        <strain evidence="2">M0105</strain>
    </source>
</reference>
<evidence type="ECO:0008006" key="4">
    <source>
        <dbReference type="Google" id="ProtNLM"/>
    </source>
</evidence>
<evidence type="ECO:0000313" key="2">
    <source>
        <dbReference type="EMBL" id="MBK0399694.1"/>
    </source>
</evidence>
<dbReference type="RefSeq" id="WP_200609888.1">
    <property type="nucleotide sequence ID" value="NZ_JAEHHL010000006.1"/>
</dbReference>
<feature type="signal peptide" evidence="1">
    <location>
        <begin position="1"/>
        <end position="25"/>
    </location>
</feature>